<dbReference type="AlphaFoldDB" id="A0A8C9SQU3"/>
<evidence type="ECO:0000259" key="3">
    <source>
        <dbReference type="PROSITE" id="PS50050"/>
    </source>
</evidence>
<comment type="caution">
    <text evidence="1">Lacks conserved residue(s) required for the propagation of feature annotation.</text>
</comment>
<dbReference type="Gene3D" id="1.10.533.10">
    <property type="entry name" value="Death Domain, Fas"/>
    <property type="match status" value="1"/>
</dbReference>
<organism evidence="4 5">
    <name type="scientific">Scleropages formosus</name>
    <name type="common">Asian bonytongue</name>
    <name type="synonym">Osteoglossum formosum</name>
    <dbReference type="NCBI Taxonomy" id="113540"/>
    <lineage>
        <taxon>Eukaryota</taxon>
        <taxon>Metazoa</taxon>
        <taxon>Chordata</taxon>
        <taxon>Craniata</taxon>
        <taxon>Vertebrata</taxon>
        <taxon>Euteleostomi</taxon>
        <taxon>Actinopterygii</taxon>
        <taxon>Neopterygii</taxon>
        <taxon>Teleostei</taxon>
        <taxon>Osteoglossocephala</taxon>
        <taxon>Osteoglossomorpha</taxon>
        <taxon>Osteoglossiformes</taxon>
        <taxon>Osteoglossidae</taxon>
        <taxon>Scleropages</taxon>
    </lineage>
</organism>
<reference evidence="4" key="2">
    <citation type="submission" date="2025-08" db="UniProtKB">
        <authorList>
            <consortium name="Ensembl"/>
        </authorList>
    </citation>
    <scope>IDENTIFICATION</scope>
</reference>
<keyword evidence="2" id="KW-0472">Membrane</keyword>
<feature type="disulfide bond" evidence="1">
    <location>
        <begin position="121"/>
        <end position="134"/>
    </location>
</feature>
<sequence length="390" mass="43009">MKFFLNASPQTMDKTEETETIQILHKQTNDNDIAGDVLTDARSLLSADEAYSERCSHDLTTYWDWQANECRSCLQLESLDAGHEFSANCGQDDHSGTRTHLQIPCRKGTYNDGTHIKCQDCKVCSPEEPTLMECSTTRDTQCCGKGEQVISGRCLKMTASIETSTTPIITQTPTTVSTGNYHTYSSPASDKGRLSNVAPHVSTSWIFPVVISLVVISFAALFLVLKRRRRGAQFESIGVQREPSDGHVSIKGSLLHLETNSHQPTTSDVKHLLPNVMEPCNILAFKTEKAPVSVVLDNLDVLEELVMLLDPEHPGTKSTRHVAARCGFSATWVNYAYSMRDTRSPLRAVIEGVTAKFPEWTVGDLAKVFIEIGRNDAVAVLTKLSLLGDC</sequence>
<protein>
    <submittedName>
        <fullName evidence="4">IGF-like family receptor 1</fullName>
    </submittedName>
</protein>
<feature type="domain" description="TNFR-Cys" evidence="3">
    <location>
        <begin position="104"/>
        <end position="142"/>
    </location>
</feature>
<evidence type="ECO:0000256" key="2">
    <source>
        <dbReference type="SAM" id="Phobius"/>
    </source>
</evidence>
<proteinExistence type="predicted"/>
<evidence type="ECO:0000313" key="4">
    <source>
        <dbReference type="Ensembl" id="ENSSFOP00015042835.1"/>
    </source>
</evidence>
<dbReference type="Ensembl" id="ENSSFOT00015065554.1">
    <property type="protein sequence ID" value="ENSSFOP00015042835.1"/>
    <property type="gene ID" value="ENSSFOG00015030502.1"/>
</dbReference>
<dbReference type="GO" id="GO:0005886">
    <property type="term" value="C:plasma membrane"/>
    <property type="evidence" value="ECO:0007669"/>
    <property type="project" value="TreeGrafter"/>
</dbReference>
<dbReference type="PANTHER" id="PTHR14657:SF2">
    <property type="entry name" value="IGF-LIKE FAMILY RECEPTOR 1"/>
    <property type="match status" value="1"/>
</dbReference>
<keyword evidence="2" id="KW-1133">Transmembrane helix</keyword>
<dbReference type="SUPFAM" id="SSF47986">
    <property type="entry name" value="DEATH domain"/>
    <property type="match status" value="1"/>
</dbReference>
<keyword evidence="1" id="KW-1015">Disulfide bond</keyword>
<feature type="transmembrane region" description="Helical" evidence="2">
    <location>
        <begin position="205"/>
        <end position="225"/>
    </location>
</feature>
<feature type="repeat" description="TNFR-Cys" evidence="1">
    <location>
        <begin position="104"/>
        <end position="142"/>
    </location>
</feature>
<reference evidence="4 5" key="1">
    <citation type="submission" date="2019-04" db="EMBL/GenBank/DDBJ databases">
        <authorList>
            <consortium name="Wellcome Sanger Institute Data Sharing"/>
        </authorList>
    </citation>
    <scope>NUCLEOTIDE SEQUENCE [LARGE SCALE GENOMIC DNA]</scope>
</reference>
<gene>
    <name evidence="4" type="primary">igflr1</name>
</gene>
<dbReference type="SMART" id="SM00208">
    <property type="entry name" value="TNFR"/>
    <property type="match status" value="1"/>
</dbReference>
<accession>A0A8C9SQU3</accession>
<dbReference type="InterPro" id="IPR042355">
    <property type="entry name" value="IGFLR1"/>
</dbReference>
<keyword evidence="5" id="KW-1185">Reference proteome</keyword>
<dbReference type="Proteomes" id="UP000694397">
    <property type="component" value="Chromosome 18"/>
</dbReference>
<dbReference type="InterPro" id="IPR001368">
    <property type="entry name" value="TNFR/NGFR_Cys_rich_reg"/>
</dbReference>
<dbReference type="Pfam" id="PF00020">
    <property type="entry name" value="TNFR_c6"/>
    <property type="match status" value="1"/>
</dbReference>
<dbReference type="GeneTree" id="ENSGT00390000005702"/>
<dbReference type="OrthoDB" id="8945565at2759"/>
<name>A0A8C9SQU3_SCLFO</name>
<feature type="disulfide bond" evidence="1">
    <location>
        <begin position="124"/>
        <end position="142"/>
    </location>
</feature>
<dbReference type="PANTHER" id="PTHR14657">
    <property type="entry name" value="IGF-LIKE FAMILY RECEPTOR 1"/>
    <property type="match status" value="1"/>
</dbReference>
<keyword evidence="2" id="KW-0812">Transmembrane</keyword>
<dbReference type="PROSITE" id="PS50050">
    <property type="entry name" value="TNFR_NGFR_2"/>
    <property type="match status" value="1"/>
</dbReference>
<evidence type="ECO:0000313" key="5">
    <source>
        <dbReference type="Proteomes" id="UP000694397"/>
    </source>
</evidence>
<evidence type="ECO:0000256" key="1">
    <source>
        <dbReference type="PROSITE-ProRule" id="PRU00206"/>
    </source>
</evidence>
<dbReference type="PROSITE" id="PS00652">
    <property type="entry name" value="TNFR_NGFR_1"/>
    <property type="match status" value="1"/>
</dbReference>
<dbReference type="InterPro" id="IPR011029">
    <property type="entry name" value="DEATH-like_dom_sf"/>
</dbReference>
<reference evidence="4" key="3">
    <citation type="submission" date="2025-09" db="UniProtKB">
        <authorList>
            <consortium name="Ensembl"/>
        </authorList>
    </citation>
    <scope>IDENTIFICATION</scope>
</reference>
<dbReference type="Gene3D" id="2.10.50.10">
    <property type="entry name" value="Tumor Necrosis Factor Receptor, subunit A, domain 2"/>
    <property type="match status" value="1"/>
</dbReference>